<gene>
    <name evidence="6" type="primary">mhbT</name>
    <name evidence="6" type="ORF">R38712_01718</name>
</gene>
<evidence type="ECO:0000256" key="1">
    <source>
        <dbReference type="ARBA" id="ARBA00022692"/>
    </source>
</evidence>
<dbReference type="Gene3D" id="1.20.1250.20">
    <property type="entry name" value="MFS general substrate transporter like domains"/>
    <property type="match status" value="1"/>
</dbReference>
<name>A0ABM9IM08_RALPI</name>
<dbReference type="InterPro" id="IPR011701">
    <property type="entry name" value="MFS"/>
</dbReference>
<evidence type="ECO:0000256" key="3">
    <source>
        <dbReference type="ARBA" id="ARBA00023136"/>
    </source>
</evidence>
<feature type="domain" description="Major facilitator superfamily (MFS) profile" evidence="5">
    <location>
        <begin position="1"/>
        <end position="78"/>
    </location>
</feature>
<keyword evidence="1 4" id="KW-0812">Transmembrane</keyword>
<evidence type="ECO:0000313" key="7">
    <source>
        <dbReference type="Proteomes" id="UP001189303"/>
    </source>
</evidence>
<dbReference type="PROSITE" id="PS50850">
    <property type="entry name" value="MFS"/>
    <property type="match status" value="1"/>
</dbReference>
<proteinExistence type="predicted"/>
<protein>
    <submittedName>
        <fullName evidence="6">3-hydroxybenzoate transporter MhbT</fullName>
    </submittedName>
</protein>
<evidence type="ECO:0000313" key="6">
    <source>
        <dbReference type="EMBL" id="CAJ0723172.1"/>
    </source>
</evidence>
<dbReference type="EMBL" id="CATWFT010000003">
    <property type="protein sequence ID" value="CAJ0723172.1"/>
    <property type="molecule type" value="Genomic_DNA"/>
</dbReference>
<dbReference type="Proteomes" id="UP001189303">
    <property type="component" value="Unassembled WGS sequence"/>
</dbReference>
<dbReference type="Pfam" id="PF07690">
    <property type="entry name" value="MFS_1"/>
    <property type="match status" value="1"/>
</dbReference>
<keyword evidence="3 4" id="KW-0472">Membrane</keyword>
<evidence type="ECO:0000259" key="5">
    <source>
        <dbReference type="PROSITE" id="PS50850"/>
    </source>
</evidence>
<feature type="transmembrane region" description="Helical" evidence="4">
    <location>
        <begin position="54"/>
        <end position="71"/>
    </location>
</feature>
<dbReference type="InterPro" id="IPR020846">
    <property type="entry name" value="MFS_dom"/>
</dbReference>
<keyword evidence="2 4" id="KW-1133">Transmembrane helix</keyword>
<reference evidence="6 7" key="1">
    <citation type="submission" date="2023-07" db="EMBL/GenBank/DDBJ databases">
        <authorList>
            <person name="Peeters C."/>
        </authorList>
    </citation>
    <scope>NUCLEOTIDE SEQUENCE [LARGE SCALE GENOMIC DNA]</scope>
    <source>
        <strain evidence="6 7">R-38712</strain>
    </source>
</reference>
<evidence type="ECO:0000256" key="2">
    <source>
        <dbReference type="ARBA" id="ARBA00022989"/>
    </source>
</evidence>
<accession>A0ABM9IM08</accession>
<dbReference type="SUPFAM" id="SSF103473">
    <property type="entry name" value="MFS general substrate transporter"/>
    <property type="match status" value="1"/>
</dbReference>
<organism evidence="6 7">
    <name type="scientific">Ralstonia pickettii</name>
    <name type="common">Burkholderia pickettii</name>
    <dbReference type="NCBI Taxonomy" id="329"/>
    <lineage>
        <taxon>Bacteria</taxon>
        <taxon>Pseudomonadati</taxon>
        <taxon>Pseudomonadota</taxon>
        <taxon>Betaproteobacteria</taxon>
        <taxon>Burkholderiales</taxon>
        <taxon>Burkholderiaceae</taxon>
        <taxon>Ralstonia</taxon>
    </lineage>
</organism>
<evidence type="ECO:0000256" key="4">
    <source>
        <dbReference type="SAM" id="Phobius"/>
    </source>
</evidence>
<sequence length="90" mass="9284">MGAQAALNALAATLYPTAIRTTGMGWALGIGRFGSIVGPILGGQLIGMHLPPETLFAVAAIPTALAMLVVLPMHRRDTMQSDHSEAVSTS</sequence>
<comment type="caution">
    <text evidence="6">The sequence shown here is derived from an EMBL/GenBank/DDBJ whole genome shotgun (WGS) entry which is preliminary data.</text>
</comment>
<dbReference type="InterPro" id="IPR036259">
    <property type="entry name" value="MFS_trans_sf"/>
</dbReference>
<keyword evidence="7" id="KW-1185">Reference proteome</keyword>